<comment type="caution">
    <text evidence="5">The sequence shown here is derived from an EMBL/GenBank/DDBJ whole genome shotgun (WGS) entry which is preliminary data.</text>
</comment>
<dbReference type="InterPro" id="IPR051568">
    <property type="entry name" value="LZTR1/Attractin"/>
</dbReference>
<feature type="compositionally biased region" description="Polar residues" evidence="3">
    <location>
        <begin position="23"/>
        <end position="43"/>
    </location>
</feature>
<dbReference type="SMART" id="SM00612">
    <property type="entry name" value="Kelch"/>
    <property type="match status" value="4"/>
</dbReference>
<dbReference type="PANTHER" id="PTHR46376:SF1">
    <property type="entry name" value="LEUCINE-ZIPPER-LIKE TRANSCRIPTIONAL REGULATOR 1"/>
    <property type="match status" value="1"/>
</dbReference>
<feature type="domain" description="BTB" evidence="4">
    <location>
        <begin position="384"/>
        <end position="451"/>
    </location>
</feature>
<dbReference type="InterPro" id="IPR000210">
    <property type="entry name" value="BTB/POZ_dom"/>
</dbReference>
<dbReference type="Pfam" id="PF24681">
    <property type="entry name" value="Kelch_KLHDC2_KLHL20_DRC7"/>
    <property type="match status" value="1"/>
</dbReference>
<dbReference type="EMBL" id="BRXY01000021">
    <property type="protein sequence ID" value="GMH53619.1"/>
    <property type="molecule type" value="Genomic_DNA"/>
</dbReference>
<dbReference type="Pfam" id="PF07707">
    <property type="entry name" value="BACK"/>
    <property type="match status" value="1"/>
</dbReference>
<feature type="region of interest" description="Disordered" evidence="3">
    <location>
        <begin position="1"/>
        <end position="67"/>
    </location>
</feature>
<feature type="compositionally biased region" description="Pro residues" evidence="3">
    <location>
        <begin position="1"/>
        <end position="20"/>
    </location>
</feature>
<organism evidence="5 6">
    <name type="scientific">Triparma strigata</name>
    <dbReference type="NCBI Taxonomy" id="1606541"/>
    <lineage>
        <taxon>Eukaryota</taxon>
        <taxon>Sar</taxon>
        <taxon>Stramenopiles</taxon>
        <taxon>Ochrophyta</taxon>
        <taxon>Bolidophyceae</taxon>
        <taxon>Parmales</taxon>
        <taxon>Triparmaceae</taxon>
        <taxon>Triparma</taxon>
    </lineage>
</organism>
<evidence type="ECO:0000256" key="1">
    <source>
        <dbReference type="ARBA" id="ARBA00022441"/>
    </source>
</evidence>
<dbReference type="Proteomes" id="UP001165085">
    <property type="component" value="Unassembled WGS sequence"/>
</dbReference>
<evidence type="ECO:0000256" key="2">
    <source>
        <dbReference type="ARBA" id="ARBA00022737"/>
    </source>
</evidence>
<name>A0A9W6ZN97_9STRA</name>
<keyword evidence="6" id="KW-1185">Reference proteome</keyword>
<dbReference type="InterPro" id="IPR011333">
    <property type="entry name" value="SKP1/BTB/POZ_sf"/>
</dbReference>
<dbReference type="Gene3D" id="3.30.710.10">
    <property type="entry name" value="Potassium Channel Kv1.1, Chain A"/>
    <property type="match status" value="1"/>
</dbReference>
<dbReference type="AlphaFoldDB" id="A0A9W6ZN97"/>
<evidence type="ECO:0000259" key="4">
    <source>
        <dbReference type="PROSITE" id="PS50097"/>
    </source>
</evidence>
<keyword evidence="2" id="KW-0677">Repeat</keyword>
<gene>
    <name evidence="5" type="ORF">TrST_g10159</name>
</gene>
<dbReference type="OrthoDB" id="10251809at2759"/>
<keyword evidence="1" id="KW-0880">Kelch repeat</keyword>
<dbReference type="SMART" id="SM00225">
    <property type="entry name" value="BTB"/>
    <property type="match status" value="1"/>
</dbReference>
<dbReference type="InterPro" id="IPR006652">
    <property type="entry name" value="Kelch_1"/>
</dbReference>
<dbReference type="Pfam" id="PF00651">
    <property type="entry name" value="BTB"/>
    <property type="match status" value="1"/>
</dbReference>
<dbReference type="PANTHER" id="PTHR46376">
    <property type="entry name" value="LEUCINE-ZIPPER-LIKE TRANSCRIPTIONAL REGULATOR 1"/>
    <property type="match status" value="1"/>
</dbReference>
<dbReference type="InterPro" id="IPR015915">
    <property type="entry name" value="Kelch-typ_b-propeller"/>
</dbReference>
<dbReference type="InterPro" id="IPR011705">
    <property type="entry name" value="BACK"/>
</dbReference>
<accession>A0A9W6ZN97</accession>
<reference evidence="6" key="1">
    <citation type="journal article" date="2023" name="Commun. Biol.">
        <title>Genome analysis of Parmales, the sister group of diatoms, reveals the evolutionary specialization of diatoms from phago-mixotrophs to photoautotrophs.</title>
        <authorList>
            <person name="Ban H."/>
            <person name="Sato S."/>
            <person name="Yoshikawa S."/>
            <person name="Yamada K."/>
            <person name="Nakamura Y."/>
            <person name="Ichinomiya M."/>
            <person name="Sato N."/>
            <person name="Blanc-Mathieu R."/>
            <person name="Endo H."/>
            <person name="Kuwata A."/>
            <person name="Ogata H."/>
        </authorList>
    </citation>
    <scope>NUCLEOTIDE SEQUENCE [LARGE SCALE GENOMIC DNA]</scope>
    <source>
        <strain evidence="6">NIES 3701</strain>
    </source>
</reference>
<evidence type="ECO:0000313" key="6">
    <source>
        <dbReference type="Proteomes" id="UP001165085"/>
    </source>
</evidence>
<proteinExistence type="predicted"/>
<dbReference type="Gene3D" id="2.120.10.80">
    <property type="entry name" value="Kelch-type beta propeller"/>
    <property type="match status" value="2"/>
</dbReference>
<dbReference type="SUPFAM" id="SSF117281">
    <property type="entry name" value="Kelch motif"/>
    <property type="match status" value="1"/>
</dbReference>
<dbReference type="CDD" id="cd14733">
    <property type="entry name" value="BACK"/>
    <property type="match status" value="1"/>
</dbReference>
<dbReference type="PROSITE" id="PS50097">
    <property type="entry name" value="BTB"/>
    <property type="match status" value="1"/>
</dbReference>
<protein>
    <recommendedName>
        <fullName evidence="4">BTB domain-containing protein</fullName>
    </recommendedName>
</protein>
<dbReference type="GO" id="GO:0005794">
    <property type="term" value="C:Golgi apparatus"/>
    <property type="evidence" value="ECO:0007669"/>
    <property type="project" value="TreeGrafter"/>
</dbReference>
<feature type="compositionally biased region" description="Pro residues" evidence="3">
    <location>
        <begin position="49"/>
        <end position="58"/>
    </location>
</feature>
<dbReference type="SUPFAM" id="SSF54695">
    <property type="entry name" value="POZ domain"/>
    <property type="match status" value="1"/>
</dbReference>
<sequence>MDQAPPPPSVTSLPPPPPATPSNLINLPETTQSRTPLPTQLTEPNNAPSSPPPTPPPLGWSLIPSPSTPPPCQRSLHVSCVHSSTLYIFGGYDGSSRCNDFHSYNLKLNKGWNRVNHVGNVPSPRDRHVCCVVGDKMYVFGGFDGTSRVSDLHSFDFINHTWEVINATGGPSPRHSHASVVWEGGVYVFGGYDGSYRSDFHCYDTESNEWSQVQSTGRLPRARYRSTCVVYERNMYVFGGHDGTRHLNDVHCYDFLGRMWSVVVTEGVGPVPRDSHVSVVHGRSMYVFGGSTGASMNDLSELRLDTCKWKSVTAGRGEGQPGHRFCHVGVVEGDSMFIFGGYDGTNRLNDFWEFRFGTDLTACTIPPATILSDLLAFVGSESLSDITFLVEGQEVHAHKIMLMRCSYFRAMLEGGFRESTEQRTIPIQGVRKVIFLALLEYLYTDFVDLDLEIAMELFQAADQFGVERLKIICEHKMLGSITVDNAATVFHAADVHTAKGLREKSLNFILANFEAVSKSKSFEEMARENVELVLQILKLR</sequence>
<evidence type="ECO:0000313" key="5">
    <source>
        <dbReference type="EMBL" id="GMH53619.1"/>
    </source>
</evidence>
<evidence type="ECO:0000256" key="3">
    <source>
        <dbReference type="SAM" id="MobiDB-lite"/>
    </source>
</evidence>
<dbReference type="Gene3D" id="1.25.40.420">
    <property type="match status" value="1"/>
</dbReference>